<sequence length="30" mass="3259">NDDLKFAVCNLSESTNGNCDQPGDWSKTTV</sequence>
<evidence type="ECO:0000313" key="1">
    <source>
        <dbReference type="EMBL" id="GAG48090.1"/>
    </source>
</evidence>
<feature type="non-terminal residue" evidence="1">
    <location>
        <position position="1"/>
    </location>
</feature>
<reference evidence="1" key="1">
    <citation type="journal article" date="2014" name="Front. Microbiol.">
        <title>High frequency of phylogenetically diverse reductive dehalogenase-homologous genes in deep subseafloor sedimentary metagenomes.</title>
        <authorList>
            <person name="Kawai M."/>
            <person name="Futagami T."/>
            <person name="Toyoda A."/>
            <person name="Takaki Y."/>
            <person name="Nishi S."/>
            <person name="Hori S."/>
            <person name="Arai W."/>
            <person name="Tsubouchi T."/>
            <person name="Morono Y."/>
            <person name="Uchiyama I."/>
            <person name="Ito T."/>
            <person name="Fujiyama A."/>
            <person name="Inagaki F."/>
            <person name="Takami H."/>
        </authorList>
    </citation>
    <scope>NUCLEOTIDE SEQUENCE</scope>
    <source>
        <strain evidence="1">Expedition CK06-06</strain>
    </source>
</reference>
<organism evidence="1">
    <name type="scientific">marine sediment metagenome</name>
    <dbReference type="NCBI Taxonomy" id="412755"/>
    <lineage>
        <taxon>unclassified sequences</taxon>
        <taxon>metagenomes</taxon>
        <taxon>ecological metagenomes</taxon>
    </lineage>
</organism>
<gene>
    <name evidence="1" type="ORF">S01H1_86361</name>
</gene>
<dbReference type="AlphaFoldDB" id="X0XXM5"/>
<feature type="non-terminal residue" evidence="1">
    <location>
        <position position="30"/>
    </location>
</feature>
<proteinExistence type="predicted"/>
<comment type="caution">
    <text evidence="1">The sequence shown here is derived from an EMBL/GenBank/DDBJ whole genome shotgun (WGS) entry which is preliminary data.</text>
</comment>
<name>X0XXM5_9ZZZZ</name>
<dbReference type="EMBL" id="BARS01059779">
    <property type="protein sequence ID" value="GAG48090.1"/>
    <property type="molecule type" value="Genomic_DNA"/>
</dbReference>
<accession>X0XXM5</accession>
<protein>
    <submittedName>
        <fullName evidence="1">Uncharacterized protein</fullName>
    </submittedName>
</protein>